<organism evidence="1 2">
    <name type="scientific">Streptomyces halobius</name>
    <dbReference type="NCBI Taxonomy" id="2879846"/>
    <lineage>
        <taxon>Bacteria</taxon>
        <taxon>Bacillati</taxon>
        <taxon>Actinomycetota</taxon>
        <taxon>Actinomycetes</taxon>
        <taxon>Kitasatosporales</taxon>
        <taxon>Streptomycetaceae</taxon>
        <taxon>Streptomyces</taxon>
    </lineage>
</organism>
<dbReference type="EMBL" id="CP086322">
    <property type="protein sequence ID" value="UQA90777.1"/>
    <property type="molecule type" value="Genomic_DNA"/>
</dbReference>
<sequence>MPSETDVPLALDNMAISDLLFSFARCLDEGLRRLYGPPSPRRHPYDSGVAGARLFPADPT</sequence>
<evidence type="ECO:0000313" key="2">
    <source>
        <dbReference type="Proteomes" id="UP000830115"/>
    </source>
</evidence>
<gene>
    <name evidence="1" type="ORF">K9S39_01740</name>
</gene>
<keyword evidence="2" id="KW-1185">Reference proteome</keyword>
<accession>A0ABY4LZ48</accession>
<proteinExistence type="predicted"/>
<dbReference type="RefSeq" id="WP_248861543.1">
    <property type="nucleotide sequence ID" value="NZ_CP086322.1"/>
</dbReference>
<dbReference type="Proteomes" id="UP000830115">
    <property type="component" value="Chromosome"/>
</dbReference>
<reference evidence="1" key="1">
    <citation type="submission" date="2021-10" db="EMBL/GenBank/DDBJ databases">
        <title>Streptomyces nigrumlapis sp.nov.,an antimicrobial producing actinobacterium isolated from Black Gobi rocks.</title>
        <authorList>
            <person name="Wen Y."/>
            <person name="Zhang W."/>
            <person name="Liu X.G."/>
        </authorList>
    </citation>
    <scope>NUCLEOTIDE SEQUENCE</scope>
    <source>
        <strain evidence="1">ST13-2-2</strain>
    </source>
</reference>
<name>A0ABY4LZ48_9ACTN</name>
<evidence type="ECO:0000313" key="1">
    <source>
        <dbReference type="EMBL" id="UQA90777.1"/>
    </source>
</evidence>
<protein>
    <submittedName>
        <fullName evidence="1">Uncharacterized protein</fullName>
    </submittedName>
</protein>